<proteinExistence type="predicted"/>
<organism evidence="1 2">
    <name type="scientific">Stephania japonica</name>
    <dbReference type="NCBI Taxonomy" id="461633"/>
    <lineage>
        <taxon>Eukaryota</taxon>
        <taxon>Viridiplantae</taxon>
        <taxon>Streptophyta</taxon>
        <taxon>Embryophyta</taxon>
        <taxon>Tracheophyta</taxon>
        <taxon>Spermatophyta</taxon>
        <taxon>Magnoliopsida</taxon>
        <taxon>Ranunculales</taxon>
        <taxon>Menispermaceae</taxon>
        <taxon>Menispermoideae</taxon>
        <taxon>Cissampelideae</taxon>
        <taxon>Stephania</taxon>
    </lineage>
</organism>
<comment type="caution">
    <text evidence="1">The sequence shown here is derived from an EMBL/GenBank/DDBJ whole genome shotgun (WGS) entry which is preliminary data.</text>
</comment>
<accession>A0AAP0EDF6</accession>
<dbReference type="EMBL" id="JBBNAE010000010">
    <property type="protein sequence ID" value="KAK9090095.1"/>
    <property type="molecule type" value="Genomic_DNA"/>
</dbReference>
<name>A0AAP0EDF6_9MAGN</name>
<protein>
    <submittedName>
        <fullName evidence="1">Uncharacterized protein</fullName>
    </submittedName>
</protein>
<keyword evidence="2" id="KW-1185">Reference proteome</keyword>
<sequence>MPRLTINEDDAHNCPINLLKSFAPNHANSEVVNANIYCTWFLLIQQWMCLCSFMLCLSGGTVVLSSDIFNLFYVDFFLVSEKRSVTHLVDRILLSCKIVFNQLHLV</sequence>
<evidence type="ECO:0000313" key="2">
    <source>
        <dbReference type="Proteomes" id="UP001417504"/>
    </source>
</evidence>
<reference evidence="1 2" key="1">
    <citation type="submission" date="2024-01" db="EMBL/GenBank/DDBJ databases">
        <title>Genome assemblies of Stephania.</title>
        <authorList>
            <person name="Yang L."/>
        </authorList>
    </citation>
    <scope>NUCLEOTIDE SEQUENCE [LARGE SCALE GENOMIC DNA]</scope>
    <source>
        <strain evidence="1">QJT</strain>
        <tissue evidence="1">Leaf</tissue>
    </source>
</reference>
<evidence type="ECO:0000313" key="1">
    <source>
        <dbReference type="EMBL" id="KAK9090095.1"/>
    </source>
</evidence>
<gene>
    <name evidence="1" type="ORF">Sjap_023272</name>
</gene>
<dbReference type="Proteomes" id="UP001417504">
    <property type="component" value="Unassembled WGS sequence"/>
</dbReference>
<dbReference type="AlphaFoldDB" id="A0AAP0EDF6"/>